<dbReference type="InterPro" id="IPR029045">
    <property type="entry name" value="ClpP/crotonase-like_dom_sf"/>
</dbReference>
<feature type="transmembrane region" description="Helical" evidence="6">
    <location>
        <begin position="329"/>
        <end position="346"/>
    </location>
</feature>
<dbReference type="STRING" id="94624.Bpet2356"/>
<feature type="signal peptide" evidence="7">
    <location>
        <begin position="1"/>
        <end position="39"/>
    </location>
</feature>
<feature type="chain" id="PRO_5002736078" evidence="7">
    <location>
        <begin position="40"/>
        <end position="480"/>
    </location>
</feature>
<dbReference type="Pfam" id="PF01957">
    <property type="entry name" value="NfeD"/>
    <property type="match status" value="1"/>
</dbReference>
<dbReference type="InterPro" id="IPR056738">
    <property type="entry name" value="NfeD1b_N"/>
</dbReference>
<evidence type="ECO:0000256" key="5">
    <source>
        <dbReference type="SAM" id="MobiDB-lite"/>
    </source>
</evidence>
<dbReference type="Proteomes" id="UP000001225">
    <property type="component" value="Chromosome"/>
</dbReference>
<evidence type="ECO:0000313" key="12">
    <source>
        <dbReference type="Proteomes" id="UP000001225"/>
    </source>
</evidence>
<dbReference type="SUPFAM" id="SSF52096">
    <property type="entry name" value="ClpP/crotonase"/>
    <property type="match status" value="1"/>
</dbReference>
<proteinExistence type="predicted"/>
<keyword evidence="2 6" id="KW-0812">Transmembrane</keyword>
<feature type="transmembrane region" description="Helical" evidence="6">
    <location>
        <begin position="378"/>
        <end position="405"/>
    </location>
</feature>
<evidence type="ECO:0000256" key="3">
    <source>
        <dbReference type="ARBA" id="ARBA00022989"/>
    </source>
</evidence>
<dbReference type="Pfam" id="PF25145">
    <property type="entry name" value="NfeD1b_N"/>
    <property type="match status" value="1"/>
</dbReference>
<feature type="compositionally biased region" description="Basic and acidic residues" evidence="5">
    <location>
        <begin position="157"/>
        <end position="171"/>
    </location>
</feature>
<comment type="subcellular location">
    <subcellularLocation>
        <location evidence="1">Membrane</location>
        <topology evidence="1">Multi-pass membrane protein</topology>
    </subcellularLocation>
</comment>
<keyword evidence="11" id="KW-0378">Hydrolase</keyword>
<keyword evidence="7" id="KW-0732">Signal</keyword>
<dbReference type="Pfam" id="PF24961">
    <property type="entry name" value="NfeD_membrane"/>
    <property type="match status" value="1"/>
</dbReference>
<gene>
    <name evidence="11" type="ordered locus">Bpet2356</name>
</gene>
<dbReference type="InterPro" id="IPR056739">
    <property type="entry name" value="NfeD_membrane"/>
</dbReference>
<evidence type="ECO:0000256" key="6">
    <source>
        <dbReference type="SAM" id="Phobius"/>
    </source>
</evidence>
<dbReference type="KEGG" id="bpt:Bpet2356"/>
<organism evidence="11 12">
    <name type="scientific">Bordetella petrii (strain ATCC BAA-461 / DSM 12804 / CCUG 43448 / CIP 107267 / Se-1111R)</name>
    <dbReference type="NCBI Taxonomy" id="340100"/>
    <lineage>
        <taxon>Bacteria</taxon>
        <taxon>Pseudomonadati</taxon>
        <taxon>Pseudomonadota</taxon>
        <taxon>Betaproteobacteria</taxon>
        <taxon>Burkholderiales</taxon>
        <taxon>Alcaligenaceae</taxon>
        <taxon>Bordetella</taxon>
    </lineage>
</organism>
<dbReference type="CDD" id="cd07020">
    <property type="entry name" value="Clp_protease_NfeD_1"/>
    <property type="match status" value="1"/>
</dbReference>
<feature type="transmembrane region" description="Helical" evidence="6">
    <location>
        <begin position="276"/>
        <end position="298"/>
    </location>
</feature>
<dbReference type="EMBL" id="AM902716">
    <property type="protein sequence ID" value="CAP42699.1"/>
    <property type="molecule type" value="Genomic_DNA"/>
</dbReference>
<evidence type="ECO:0000256" key="2">
    <source>
        <dbReference type="ARBA" id="ARBA00022692"/>
    </source>
</evidence>
<evidence type="ECO:0000256" key="7">
    <source>
        <dbReference type="SAM" id="SignalP"/>
    </source>
</evidence>
<protein>
    <submittedName>
        <fullName evidence="11">Membrane protein, putative serine protease</fullName>
    </submittedName>
</protein>
<feature type="domain" description="NfeD integral membrane" evidence="9">
    <location>
        <begin position="284"/>
        <end position="400"/>
    </location>
</feature>
<evidence type="ECO:0000256" key="1">
    <source>
        <dbReference type="ARBA" id="ARBA00004141"/>
    </source>
</evidence>
<dbReference type="GO" id="GO:0008233">
    <property type="term" value="F:peptidase activity"/>
    <property type="evidence" value="ECO:0007669"/>
    <property type="project" value="UniProtKB-KW"/>
</dbReference>
<keyword evidence="3 6" id="KW-1133">Transmembrane helix</keyword>
<dbReference type="GO" id="GO:0006508">
    <property type="term" value="P:proteolysis"/>
    <property type="evidence" value="ECO:0007669"/>
    <property type="project" value="UniProtKB-KW"/>
</dbReference>
<reference evidence="11 12" key="1">
    <citation type="journal article" date="2008" name="BMC Genomics">
        <title>The missing link: Bordetella petrii is endowed with both the metabolic versatility of environmental bacteria and virulence traits of pathogenic Bordetellae.</title>
        <authorList>
            <person name="Gross R."/>
            <person name="Guzman C.A."/>
            <person name="Sebaihia M."/>
            <person name="Martins Dos Santos V.A."/>
            <person name="Pieper D.H."/>
            <person name="Koebnik R."/>
            <person name="Lechner M."/>
            <person name="Bartels D."/>
            <person name="Buhrmester J."/>
            <person name="Choudhuri J.V."/>
            <person name="Ebensen T."/>
            <person name="Gaigalat L."/>
            <person name="Herrmann S."/>
            <person name="Khachane A.N."/>
            <person name="Larisch C."/>
            <person name="Link S."/>
            <person name="Linke B."/>
            <person name="Meyer F."/>
            <person name="Mormann S."/>
            <person name="Nakunst D."/>
            <person name="Rueckert C."/>
            <person name="Schneiker-Bekel S."/>
            <person name="Schulze K."/>
            <person name="Vorhoelter F.J."/>
            <person name="Yevsa T."/>
            <person name="Engle J.T."/>
            <person name="Goldman W.E."/>
            <person name="Puehler A."/>
            <person name="Goebel U.B."/>
            <person name="Goesmann A."/>
            <person name="Bloecker H."/>
            <person name="Kaiser O."/>
            <person name="Martinez-Arias R."/>
        </authorList>
    </citation>
    <scope>NUCLEOTIDE SEQUENCE [LARGE SCALE GENOMIC DNA]</scope>
    <source>
        <strain evidence="12">ATCC BAA-461 / DSM 12804 / CCUG 43448 / CIP 107267 / Se-1111R</strain>
    </source>
</reference>
<evidence type="ECO:0000259" key="8">
    <source>
        <dbReference type="Pfam" id="PF01957"/>
    </source>
</evidence>
<evidence type="ECO:0000259" key="9">
    <source>
        <dbReference type="Pfam" id="PF24961"/>
    </source>
</evidence>
<keyword evidence="11" id="KW-0645">Protease</keyword>
<dbReference type="Gene3D" id="3.90.226.10">
    <property type="entry name" value="2-enoyl-CoA Hydratase, Chain A, domain 1"/>
    <property type="match status" value="1"/>
</dbReference>
<accession>A9IME4</accession>
<feature type="domain" description="NfeD-like C-terminal" evidence="8">
    <location>
        <begin position="421"/>
        <end position="471"/>
    </location>
</feature>
<dbReference type="PANTHER" id="PTHR33507:SF4">
    <property type="entry name" value="NODULATION COMPETITIVENESS PROTEIN NFED"/>
    <property type="match status" value="1"/>
</dbReference>
<dbReference type="InterPro" id="IPR052165">
    <property type="entry name" value="Membrane_assoc_protease"/>
</dbReference>
<dbReference type="SUPFAM" id="SSF141322">
    <property type="entry name" value="NfeD domain-like"/>
    <property type="match status" value="1"/>
</dbReference>
<name>A9IME4_BORPD</name>
<feature type="domain" description="NfeD1b N-terminal" evidence="10">
    <location>
        <begin position="53"/>
        <end position="151"/>
    </location>
</feature>
<feature type="transmembrane region" description="Helical" evidence="6">
    <location>
        <begin position="353"/>
        <end position="372"/>
    </location>
</feature>
<dbReference type="AlphaFoldDB" id="A9IME4"/>
<dbReference type="InterPro" id="IPR002810">
    <property type="entry name" value="NfeD-like_C"/>
</dbReference>
<dbReference type="eggNOG" id="COG1030">
    <property type="taxonomic scope" value="Bacteria"/>
</dbReference>
<evidence type="ECO:0000313" key="11">
    <source>
        <dbReference type="EMBL" id="CAP42699.1"/>
    </source>
</evidence>
<dbReference type="Gene3D" id="2.40.50.140">
    <property type="entry name" value="Nucleic acid-binding proteins"/>
    <property type="match status" value="1"/>
</dbReference>
<dbReference type="FunFam" id="3.90.226.10:FF:000089">
    <property type="entry name" value="Membrane-bound serine protease"/>
    <property type="match status" value="1"/>
</dbReference>
<evidence type="ECO:0000256" key="4">
    <source>
        <dbReference type="ARBA" id="ARBA00023136"/>
    </source>
</evidence>
<sequence>MPHSGSRHLPCASHCAGLLCAIAWLWVAMAAFMSAPARAQATSAPPGQSAPVVVLQLQGAVGPATTEYLRHGLADANARRAAAVVLRIDTPGGLASSMRDIVRAIIASPVPVIGYVAPGGARAASAGTYILYACHLAAMAPGTNLGAATPIPLGPDSRPRNEDHGKAETDPGGKPADAAPPPHDSKAVNDAAALIRSLADMRGRNAEWAEQAVRGAASLAAREALQQKVIDLVADDLHDLLRRADGRELRANASVITLATRDAAVLELQPDWRTRVLAVITDPNIAYILLLLGIYGILFEMMNPGAILPGALGAVALVTALFALNMLPVSYAGLGLVLLGIALMAAEAFTPTLGLLGAAGLALFAFGSLFLYDTHGAGFALSVPLVATAAAASALLLFLIFFVALRAQRRRVVSDGSTQAGQAVQVLSWHGHGGLVRAGAETWEARADAPLRPGEQAIIESRQGLVLHVRPASSIPKEST</sequence>
<keyword evidence="4 6" id="KW-0472">Membrane</keyword>
<keyword evidence="12" id="KW-1185">Reference proteome</keyword>
<dbReference type="InterPro" id="IPR012340">
    <property type="entry name" value="NA-bd_OB-fold"/>
</dbReference>
<dbReference type="PANTHER" id="PTHR33507">
    <property type="entry name" value="INNER MEMBRANE PROTEIN YBBJ"/>
    <property type="match status" value="1"/>
</dbReference>
<evidence type="ECO:0000259" key="10">
    <source>
        <dbReference type="Pfam" id="PF25145"/>
    </source>
</evidence>
<dbReference type="GO" id="GO:0016020">
    <property type="term" value="C:membrane"/>
    <property type="evidence" value="ECO:0007669"/>
    <property type="project" value="UniProtKB-SubCell"/>
</dbReference>
<feature type="region of interest" description="Disordered" evidence="5">
    <location>
        <begin position="149"/>
        <end position="186"/>
    </location>
</feature>